<reference evidence="1 2" key="1">
    <citation type="submission" date="2021-06" db="EMBL/GenBank/DDBJ databases">
        <title>Caerostris darwini draft genome.</title>
        <authorList>
            <person name="Kono N."/>
            <person name="Arakawa K."/>
        </authorList>
    </citation>
    <scope>NUCLEOTIDE SEQUENCE [LARGE SCALE GENOMIC DNA]</scope>
</reference>
<keyword evidence="2" id="KW-1185">Reference proteome</keyword>
<name>A0AAV4PRV1_9ARAC</name>
<protein>
    <submittedName>
        <fullName evidence="1">Uncharacterized protein</fullName>
    </submittedName>
</protein>
<comment type="caution">
    <text evidence="1">The sequence shown here is derived from an EMBL/GenBank/DDBJ whole genome shotgun (WGS) entry which is preliminary data.</text>
</comment>
<proteinExistence type="predicted"/>
<evidence type="ECO:0000313" key="2">
    <source>
        <dbReference type="Proteomes" id="UP001054837"/>
    </source>
</evidence>
<accession>A0AAV4PRV1</accession>
<dbReference type="AlphaFoldDB" id="A0AAV4PRV1"/>
<evidence type="ECO:0000313" key="1">
    <source>
        <dbReference type="EMBL" id="GIX99023.1"/>
    </source>
</evidence>
<dbReference type="EMBL" id="BPLQ01003263">
    <property type="protein sequence ID" value="GIX99023.1"/>
    <property type="molecule type" value="Genomic_DNA"/>
</dbReference>
<sequence length="132" mass="15043">MPTESNISYLVTHLNNSEAENLNANSVLQPDVRNHAEFLVFSSTPTTIKALFLQSSFQQNRLRIEIAPFASRIQTERKTHLKNALCNASGHLIILSRLCAFLLTSSSYREREESLYKSKPPAFLSIKMLERF</sequence>
<gene>
    <name evidence="1" type="ORF">CDAR_518911</name>
</gene>
<dbReference type="Proteomes" id="UP001054837">
    <property type="component" value="Unassembled WGS sequence"/>
</dbReference>
<organism evidence="1 2">
    <name type="scientific">Caerostris darwini</name>
    <dbReference type="NCBI Taxonomy" id="1538125"/>
    <lineage>
        <taxon>Eukaryota</taxon>
        <taxon>Metazoa</taxon>
        <taxon>Ecdysozoa</taxon>
        <taxon>Arthropoda</taxon>
        <taxon>Chelicerata</taxon>
        <taxon>Arachnida</taxon>
        <taxon>Araneae</taxon>
        <taxon>Araneomorphae</taxon>
        <taxon>Entelegynae</taxon>
        <taxon>Araneoidea</taxon>
        <taxon>Araneidae</taxon>
        <taxon>Caerostris</taxon>
    </lineage>
</organism>